<reference evidence="1" key="1">
    <citation type="submission" date="2012-05" db="EMBL/GenBank/DDBJ databases">
        <authorList>
            <person name="Studholme D.J."/>
            <person name="Wasukira A."/>
            <person name="Grant M."/>
        </authorList>
    </citation>
    <scope>NUCLEOTIDE SEQUENCE [LARGE SCALE GENOMIC DNA]</scope>
    <source>
        <strain evidence="1">NCPPB 890</strain>
    </source>
</reference>
<dbReference type="SUPFAM" id="SSF53474">
    <property type="entry name" value="alpha/beta-Hydrolases"/>
    <property type="match status" value="1"/>
</dbReference>
<dbReference type="RefSeq" id="WP_010369655.1">
    <property type="nucleotide sequence ID" value="NZ_AKBN02000010.1"/>
</dbReference>
<sequence>MSMIRPNNEFFLSGGCCGVLLVHGLTGTPAEMRRLGIGLNRAGFTVHGVQLAGHCGDMDDLLATGWRDWYGSVEHAAEALAKQVDQVFVAGLSMGALLALELAIERPELVAGVGVYGVTFRYDGWNIPWTRHLSFLLPAFKLFGIGRRRMFLEESPYGLRDERLRARIAAAMQGGDSSVAGLPGNPWHSLAELRALSARVRRRLPKVIAPCLVAHAAEDDVASLRNARMVLDGVSGATEFLLMEDSYHMLTLDRQRGLLTTASARFFERVASGDLQPQPATAWQQPALDAS</sequence>
<dbReference type="Pfam" id="PF12146">
    <property type="entry name" value="Hydrolase_4"/>
    <property type="match status" value="1"/>
</dbReference>
<gene>
    <name evidence="1" type="ORF">A11K_0101445</name>
</gene>
<dbReference type="InterPro" id="IPR022742">
    <property type="entry name" value="Hydrolase_4"/>
</dbReference>
<name>A0A836P5V0_XANVA</name>
<evidence type="ECO:0000313" key="1">
    <source>
        <dbReference type="EMBL" id="KFA03777.1"/>
    </source>
</evidence>
<dbReference type="InterPro" id="IPR012354">
    <property type="entry name" value="Esterase_lipase"/>
</dbReference>
<dbReference type="InterPro" id="IPR029058">
    <property type="entry name" value="AB_hydrolase_fold"/>
</dbReference>
<dbReference type="PIRSF" id="PIRSF017388">
    <property type="entry name" value="Esterase_lipase"/>
    <property type="match status" value="1"/>
</dbReference>
<dbReference type="Gene3D" id="3.40.50.1820">
    <property type="entry name" value="alpha/beta hydrolase"/>
    <property type="match status" value="1"/>
</dbReference>
<dbReference type="PANTHER" id="PTHR11614">
    <property type="entry name" value="PHOSPHOLIPASE-RELATED"/>
    <property type="match status" value="1"/>
</dbReference>
<dbReference type="InterPro" id="IPR051044">
    <property type="entry name" value="MAG_DAG_Lipase"/>
</dbReference>
<proteinExistence type="predicted"/>
<comment type="caution">
    <text evidence="1">The sequence shown here is derived from an EMBL/GenBank/DDBJ whole genome shotgun (WGS) entry which is preliminary data.</text>
</comment>
<dbReference type="GO" id="GO:0052689">
    <property type="term" value="F:carboxylic ester hydrolase activity"/>
    <property type="evidence" value="ECO:0007669"/>
    <property type="project" value="InterPro"/>
</dbReference>
<dbReference type="AlphaFoldDB" id="A0A836P5V0"/>
<protein>
    <submittedName>
        <fullName evidence="1">Alpha/beta hydrolase</fullName>
    </submittedName>
</protein>
<dbReference type="GeneID" id="69691420"/>
<keyword evidence="1" id="KW-0378">Hydrolase</keyword>
<organism evidence="1">
    <name type="scientific">Xanthomonas vasicola pv. vasculorum NCPPB 890</name>
    <dbReference type="NCBI Taxonomy" id="1184265"/>
    <lineage>
        <taxon>Bacteria</taxon>
        <taxon>Pseudomonadati</taxon>
        <taxon>Pseudomonadota</taxon>
        <taxon>Gammaproteobacteria</taxon>
        <taxon>Lysobacterales</taxon>
        <taxon>Lysobacteraceae</taxon>
        <taxon>Xanthomonas</taxon>
    </lineage>
</organism>
<dbReference type="EMBL" id="AKBN01000068">
    <property type="protein sequence ID" value="KFA03777.1"/>
    <property type="molecule type" value="Genomic_DNA"/>
</dbReference>
<accession>A0A836P5V0</accession>